<dbReference type="AlphaFoldDB" id="A0A6N2KZG6"/>
<dbReference type="EMBL" id="CAADRP010000624">
    <property type="protein sequence ID" value="VFU30442.1"/>
    <property type="molecule type" value="Genomic_DNA"/>
</dbReference>
<name>A0A6N2KZG6_SALVM</name>
<reference evidence="1" key="1">
    <citation type="submission" date="2019-03" db="EMBL/GenBank/DDBJ databases">
        <authorList>
            <person name="Mank J."/>
            <person name="Almeida P."/>
        </authorList>
    </citation>
    <scope>NUCLEOTIDE SEQUENCE</scope>
    <source>
        <strain evidence="1">78183</strain>
    </source>
</reference>
<accession>A0A6N2KZG6</accession>
<proteinExistence type="predicted"/>
<dbReference type="PANTHER" id="PTHR31587">
    <property type="entry name" value="TRANSMEMBRANE PROTEIN (DUF2215)"/>
    <property type="match status" value="1"/>
</dbReference>
<gene>
    <name evidence="1" type="ORF">SVIM_LOCUS118715</name>
</gene>
<protein>
    <submittedName>
        <fullName evidence="1">Uncharacterized protein</fullName>
    </submittedName>
</protein>
<organism evidence="1">
    <name type="scientific">Salix viminalis</name>
    <name type="common">Common osier</name>
    <name type="synonym">Basket willow</name>
    <dbReference type="NCBI Taxonomy" id="40686"/>
    <lineage>
        <taxon>Eukaryota</taxon>
        <taxon>Viridiplantae</taxon>
        <taxon>Streptophyta</taxon>
        <taxon>Embryophyta</taxon>
        <taxon>Tracheophyta</taxon>
        <taxon>Spermatophyta</taxon>
        <taxon>Magnoliopsida</taxon>
        <taxon>eudicotyledons</taxon>
        <taxon>Gunneridae</taxon>
        <taxon>Pentapetalae</taxon>
        <taxon>rosids</taxon>
        <taxon>fabids</taxon>
        <taxon>Malpighiales</taxon>
        <taxon>Salicaceae</taxon>
        <taxon>Saliceae</taxon>
        <taxon>Salix</taxon>
    </lineage>
</organism>
<evidence type="ECO:0000313" key="1">
    <source>
        <dbReference type="EMBL" id="VFU30442.1"/>
    </source>
</evidence>
<sequence>MLLLGPSPFLFQAFGDEAVGILNPYIVDLKNPALDVTPSRLHVFTHDVSINIFFCERVKVSGHSRWKLTSYTSSFRVTLAPSTAIPERLHHKIHVCFHQ</sequence>
<dbReference type="PANTHER" id="PTHR31587:SF3">
    <property type="entry name" value="EXPRESSED PROTEIN"/>
    <property type="match status" value="1"/>
</dbReference>